<dbReference type="Proteomes" id="UP000694871">
    <property type="component" value="Unplaced"/>
</dbReference>
<name>A0ABM1K6D9_GEKJA</name>
<evidence type="ECO:0000256" key="4">
    <source>
        <dbReference type="ARBA" id="ARBA00022803"/>
    </source>
</evidence>
<dbReference type="InterPro" id="IPR019734">
    <property type="entry name" value="TPR_rpt"/>
</dbReference>
<dbReference type="Gene3D" id="1.25.40.10">
    <property type="entry name" value="Tetratricopeptide repeat domain"/>
    <property type="match status" value="1"/>
</dbReference>
<dbReference type="SMART" id="SM00028">
    <property type="entry name" value="TPR"/>
    <property type="match status" value="3"/>
</dbReference>
<keyword evidence="3" id="KW-0677">Repeat</keyword>
<dbReference type="PROSITE" id="PS50005">
    <property type="entry name" value="TPR"/>
    <property type="match status" value="1"/>
</dbReference>
<sequence length="203" mass="21538">MGTAEEAEAVLECLFHPHAPFGGPAAGEEEEEEEPPPLPPEEGAFAPELLAEARGLEAEGIAAAEAGDTEAALERFGRAIRLLPARASAHNNRAQALRLQGDVAGALEALGAALELSRGSGRVARQAFVQRGLLRRLQGHDEAAREDFAQAARLGSRFARQQLARMNPYAALCNHMLAAAMKTLRGTGATGEPRPPPPQEDRE</sequence>
<evidence type="ECO:0000256" key="2">
    <source>
        <dbReference type="ARBA" id="ARBA00019994"/>
    </source>
</evidence>
<keyword evidence="4 5" id="KW-0802">TPR repeat</keyword>
<protein>
    <recommendedName>
        <fullName evidence="2">Tetratricopeptide repeat protein 36</fullName>
    </recommendedName>
</protein>
<dbReference type="InterPro" id="IPR011990">
    <property type="entry name" value="TPR-like_helical_dom_sf"/>
</dbReference>
<dbReference type="InterPro" id="IPR013105">
    <property type="entry name" value="TPR_2"/>
</dbReference>
<comment type="similarity">
    <text evidence="1">Belongs to the TTC36 family.</text>
</comment>
<gene>
    <name evidence="8" type="primary">TTC36</name>
</gene>
<evidence type="ECO:0000313" key="7">
    <source>
        <dbReference type="Proteomes" id="UP000694871"/>
    </source>
</evidence>
<evidence type="ECO:0000256" key="5">
    <source>
        <dbReference type="PROSITE-ProRule" id="PRU00339"/>
    </source>
</evidence>
<evidence type="ECO:0000256" key="1">
    <source>
        <dbReference type="ARBA" id="ARBA00006995"/>
    </source>
</evidence>
<dbReference type="SUPFAM" id="SSF48452">
    <property type="entry name" value="TPR-like"/>
    <property type="match status" value="1"/>
</dbReference>
<keyword evidence="7" id="KW-1185">Reference proteome</keyword>
<proteinExistence type="inferred from homology"/>
<reference evidence="8" key="1">
    <citation type="submission" date="2025-08" db="UniProtKB">
        <authorList>
            <consortium name="RefSeq"/>
        </authorList>
    </citation>
    <scope>IDENTIFICATION</scope>
</reference>
<feature type="repeat" description="TPR" evidence="5">
    <location>
        <begin position="53"/>
        <end position="86"/>
    </location>
</feature>
<evidence type="ECO:0000256" key="6">
    <source>
        <dbReference type="SAM" id="MobiDB-lite"/>
    </source>
</evidence>
<dbReference type="InterPro" id="IPR038906">
    <property type="entry name" value="TTC36"/>
</dbReference>
<dbReference type="PANTHER" id="PTHR21405:SF0">
    <property type="entry name" value="TETRATRICOPEPTIDE REPEAT PROTEIN 36"/>
    <property type="match status" value="1"/>
</dbReference>
<evidence type="ECO:0000313" key="8">
    <source>
        <dbReference type="RefSeq" id="XP_015269276.1"/>
    </source>
</evidence>
<feature type="region of interest" description="Disordered" evidence="6">
    <location>
        <begin position="16"/>
        <end position="44"/>
    </location>
</feature>
<organism evidence="7 8">
    <name type="scientific">Gekko japonicus</name>
    <name type="common">Schlegel's Japanese gecko</name>
    <dbReference type="NCBI Taxonomy" id="146911"/>
    <lineage>
        <taxon>Eukaryota</taxon>
        <taxon>Metazoa</taxon>
        <taxon>Chordata</taxon>
        <taxon>Craniata</taxon>
        <taxon>Vertebrata</taxon>
        <taxon>Euteleostomi</taxon>
        <taxon>Lepidosauria</taxon>
        <taxon>Squamata</taxon>
        <taxon>Bifurcata</taxon>
        <taxon>Gekkota</taxon>
        <taxon>Gekkonidae</taxon>
        <taxon>Gekkoninae</taxon>
        <taxon>Gekko</taxon>
    </lineage>
</organism>
<dbReference type="Pfam" id="PF07719">
    <property type="entry name" value="TPR_2"/>
    <property type="match status" value="1"/>
</dbReference>
<accession>A0ABM1K6D9</accession>
<dbReference type="GeneID" id="107112611"/>
<evidence type="ECO:0000256" key="3">
    <source>
        <dbReference type="ARBA" id="ARBA00022737"/>
    </source>
</evidence>
<dbReference type="PANTHER" id="PTHR21405">
    <property type="entry name" value="CDNA SEQUENCE BC021608"/>
    <property type="match status" value="1"/>
</dbReference>
<dbReference type="RefSeq" id="XP_015269276.1">
    <property type="nucleotide sequence ID" value="XM_015413790.1"/>
</dbReference>